<evidence type="ECO:0000256" key="1">
    <source>
        <dbReference type="SAM" id="SignalP"/>
    </source>
</evidence>
<sequence>MRNFCHNLLLLGLCISLASASQIKYSTVTGFFLQDLNTTNTTTFDYSTQNLGLINQAYDSDKDCPNVNKLTQWQKFEYQLAQLNHKSSKNIEYKLLYLGRHGEGWHNAAETFYGTPAWNCYWAELDGNASASWVDAKLTANGIAQAQKAHNFWANAISVQRIPTPNKFYTSPLSRCLATANITFTGLNLPKKKKFVPVVKEYLREGMSIHTCNWRSNKTYIQNTYPGFKVESGFSEFDNLWNGVTSETSTAQDLRSKALLDDIFSSEKGSYHSCTSHSGEVASLLRVLGHIPFSLSTGAIIPVLVKAEILSGSALATSATWTASAHCTVPPVTSISNGACVCPSSAAPVTTPLVLEQPTVSPSFTFVASTKAF</sequence>
<dbReference type="PANTHER" id="PTHR48100">
    <property type="entry name" value="BROAD-SPECIFICITY PHOSPHATASE YOR283W-RELATED"/>
    <property type="match status" value="1"/>
</dbReference>
<dbReference type="PANTHER" id="PTHR48100:SF32">
    <property type="entry name" value="ANCHORED PROTEIN, PUTATIVE (AFU_ORTHOLOGUE AFUA_1G10590)-RELATED"/>
    <property type="match status" value="1"/>
</dbReference>
<dbReference type="Proteomes" id="UP000800235">
    <property type="component" value="Unassembled WGS sequence"/>
</dbReference>
<name>A0A9P4TVP4_9PEZI</name>
<dbReference type="InterPro" id="IPR029033">
    <property type="entry name" value="His_PPase_superfam"/>
</dbReference>
<dbReference type="InterPro" id="IPR050275">
    <property type="entry name" value="PGM_Phosphatase"/>
</dbReference>
<dbReference type="AlphaFoldDB" id="A0A9P4TVP4"/>
<dbReference type="Pfam" id="PF00300">
    <property type="entry name" value="His_Phos_1"/>
    <property type="match status" value="1"/>
</dbReference>
<dbReference type="GO" id="GO:0016791">
    <property type="term" value="F:phosphatase activity"/>
    <property type="evidence" value="ECO:0007669"/>
    <property type="project" value="TreeGrafter"/>
</dbReference>
<dbReference type="EMBL" id="MU007056">
    <property type="protein sequence ID" value="KAF2428047.1"/>
    <property type="molecule type" value="Genomic_DNA"/>
</dbReference>
<organism evidence="2 3">
    <name type="scientific">Tothia fuscella</name>
    <dbReference type="NCBI Taxonomy" id="1048955"/>
    <lineage>
        <taxon>Eukaryota</taxon>
        <taxon>Fungi</taxon>
        <taxon>Dikarya</taxon>
        <taxon>Ascomycota</taxon>
        <taxon>Pezizomycotina</taxon>
        <taxon>Dothideomycetes</taxon>
        <taxon>Pleosporomycetidae</taxon>
        <taxon>Venturiales</taxon>
        <taxon>Cylindrosympodiaceae</taxon>
        <taxon>Tothia</taxon>
    </lineage>
</organism>
<dbReference type="Gene3D" id="3.40.50.1240">
    <property type="entry name" value="Phosphoglycerate mutase-like"/>
    <property type="match status" value="1"/>
</dbReference>
<keyword evidence="1" id="KW-0732">Signal</keyword>
<evidence type="ECO:0000313" key="3">
    <source>
        <dbReference type="Proteomes" id="UP000800235"/>
    </source>
</evidence>
<dbReference type="SMART" id="SM00855">
    <property type="entry name" value="PGAM"/>
    <property type="match status" value="1"/>
</dbReference>
<comment type="caution">
    <text evidence="2">The sequence shown here is derived from an EMBL/GenBank/DDBJ whole genome shotgun (WGS) entry which is preliminary data.</text>
</comment>
<gene>
    <name evidence="2" type="ORF">EJ08DRAFT_735754</name>
</gene>
<protein>
    <submittedName>
        <fullName evidence="2">Phosphoglycerate mutase-like protein</fullName>
    </submittedName>
</protein>
<keyword evidence="3" id="KW-1185">Reference proteome</keyword>
<dbReference type="SUPFAM" id="SSF53254">
    <property type="entry name" value="Phosphoglycerate mutase-like"/>
    <property type="match status" value="1"/>
</dbReference>
<dbReference type="InterPro" id="IPR013078">
    <property type="entry name" value="His_Pase_superF_clade-1"/>
</dbReference>
<evidence type="ECO:0000313" key="2">
    <source>
        <dbReference type="EMBL" id="KAF2428047.1"/>
    </source>
</evidence>
<reference evidence="2" key="1">
    <citation type="journal article" date="2020" name="Stud. Mycol.">
        <title>101 Dothideomycetes genomes: a test case for predicting lifestyles and emergence of pathogens.</title>
        <authorList>
            <person name="Haridas S."/>
            <person name="Albert R."/>
            <person name="Binder M."/>
            <person name="Bloem J."/>
            <person name="Labutti K."/>
            <person name="Salamov A."/>
            <person name="Andreopoulos B."/>
            <person name="Baker S."/>
            <person name="Barry K."/>
            <person name="Bills G."/>
            <person name="Bluhm B."/>
            <person name="Cannon C."/>
            <person name="Castanera R."/>
            <person name="Culley D."/>
            <person name="Daum C."/>
            <person name="Ezra D."/>
            <person name="Gonzalez J."/>
            <person name="Henrissat B."/>
            <person name="Kuo A."/>
            <person name="Liang C."/>
            <person name="Lipzen A."/>
            <person name="Lutzoni F."/>
            <person name="Magnuson J."/>
            <person name="Mondo S."/>
            <person name="Nolan M."/>
            <person name="Ohm R."/>
            <person name="Pangilinan J."/>
            <person name="Park H.-J."/>
            <person name="Ramirez L."/>
            <person name="Alfaro M."/>
            <person name="Sun H."/>
            <person name="Tritt A."/>
            <person name="Yoshinaga Y."/>
            <person name="Zwiers L.-H."/>
            <person name="Turgeon B."/>
            <person name="Goodwin S."/>
            <person name="Spatafora J."/>
            <person name="Crous P."/>
            <person name="Grigoriev I."/>
        </authorList>
    </citation>
    <scope>NUCLEOTIDE SEQUENCE</scope>
    <source>
        <strain evidence="2">CBS 130266</strain>
    </source>
</reference>
<feature type="chain" id="PRO_5040414624" evidence="1">
    <location>
        <begin position="21"/>
        <end position="373"/>
    </location>
</feature>
<dbReference type="GO" id="GO:0005737">
    <property type="term" value="C:cytoplasm"/>
    <property type="evidence" value="ECO:0007669"/>
    <property type="project" value="TreeGrafter"/>
</dbReference>
<feature type="signal peptide" evidence="1">
    <location>
        <begin position="1"/>
        <end position="20"/>
    </location>
</feature>
<dbReference type="OrthoDB" id="496981at2759"/>
<proteinExistence type="predicted"/>
<dbReference type="CDD" id="cd07067">
    <property type="entry name" value="HP_PGM_like"/>
    <property type="match status" value="1"/>
</dbReference>
<accession>A0A9P4TVP4</accession>